<evidence type="ECO:0000256" key="1">
    <source>
        <dbReference type="ARBA" id="ARBA00001954"/>
    </source>
</evidence>
<dbReference type="PROSITE" id="PS51410">
    <property type="entry name" value="BH4_AAA_HYDROXYL_2"/>
    <property type="match status" value="1"/>
</dbReference>
<proteinExistence type="inferred from homology"/>
<evidence type="ECO:0000259" key="8">
    <source>
        <dbReference type="PROSITE" id="PS51410"/>
    </source>
</evidence>
<evidence type="ECO:0000256" key="7">
    <source>
        <dbReference type="PIRSR" id="PIRSR601273-2"/>
    </source>
</evidence>
<dbReference type="GO" id="GO:0004505">
    <property type="term" value="F:phenylalanine 4-monooxygenase activity"/>
    <property type="evidence" value="ECO:0007669"/>
    <property type="project" value="UniProtKB-EC"/>
</dbReference>
<dbReference type="GO" id="GO:0005506">
    <property type="term" value="F:iron ion binding"/>
    <property type="evidence" value="ECO:0007669"/>
    <property type="project" value="InterPro"/>
</dbReference>
<feature type="binding site" evidence="7">
    <location>
        <position position="133"/>
    </location>
    <ligand>
        <name>Fe cation</name>
        <dbReference type="ChEBI" id="CHEBI:24875"/>
    </ligand>
</feature>
<evidence type="ECO:0000256" key="3">
    <source>
        <dbReference type="ARBA" id="ARBA00022723"/>
    </source>
</evidence>
<dbReference type="InterPro" id="IPR019774">
    <property type="entry name" value="Aromatic-AA_hydroxylase_C"/>
</dbReference>
<keyword evidence="5 7" id="KW-0408">Iron</keyword>
<dbReference type="PANTHER" id="PTHR11473">
    <property type="entry name" value="AROMATIC AMINO ACID HYDROXYLASE"/>
    <property type="match status" value="1"/>
</dbReference>
<dbReference type="Proteomes" id="UP000578569">
    <property type="component" value="Unassembled WGS sequence"/>
</dbReference>
<comment type="cofactor">
    <cofactor evidence="1 7">
        <name>Fe(2+)</name>
        <dbReference type="ChEBI" id="CHEBI:29033"/>
    </cofactor>
</comment>
<evidence type="ECO:0000256" key="4">
    <source>
        <dbReference type="ARBA" id="ARBA00023002"/>
    </source>
</evidence>
<dbReference type="Pfam" id="PF00351">
    <property type="entry name" value="Biopterin_H"/>
    <property type="match status" value="1"/>
</dbReference>
<evidence type="ECO:0000256" key="5">
    <source>
        <dbReference type="ARBA" id="ARBA00023004"/>
    </source>
</evidence>
<keyword evidence="3 7" id="KW-0479">Metal-binding</keyword>
<evidence type="ECO:0000256" key="6">
    <source>
        <dbReference type="ARBA" id="ARBA00023033"/>
    </source>
</evidence>
<feature type="domain" description="Biopterin-dependent aromatic amino acid hydroxylase family profile" evidence="8">
    <location>
        <begin position="1"/>
        <end position="270"/>
    </location>
</feature>
<keyword evidence="6" id="KW-0503">Monooxygenase</keyword>
<dbReference type="InterPro" id="IPR036329">
    <property type="entry name" value="Aro-AA_hydroxylase_C_sf"/>
</dbReference>
<organism evidence="9 10">
    <name type="scientific">Sphingomicrobium lutaoense</name>
    <dbReference type="NCBI Taxonomy" id="515949"/>
    <lineage>
        <taxon>Bacteria</taxon>
        <taxon>Pseudomonadati</taxon>
        <taxon>Pseudomonadota</taxon>
        <taxon>Alphaproteobacteria</taxon>
        <taxon>Sphingomonadales</taxon>
        <taxon>Sphingomonadaceae</taxon>
        <taxon>Sphingomicrobium</taxon>
    </lineage>
</organism>
<dbReference type="InterPro" id="IPR036951">
    <property type="entry name" value="ArAA_hydroxylase_sf"/>
</dbReference>
<feature type="binding site" evidence="7">
    <location>
        <position position="128"/>
    </location>
    <ligand>
        <name>Fe cation</name>
        <dbReference type="ChEBI" id="CHEBI:24875"/>
    </ligand>
</feature>
<name>A0A839Z5K7_9SPHN</name>
<dbReference type="PROSITE" id="PS00367">
    <property type="entry name" value="BH4_AAA_HYDROXYL_1"/>
    <property type="match status" value="1"/>
</dbReference>
<accession>A0A839Z5K7</accession>
<gene>
    <name evidence="9" type="ORF">FHS50_002017</name>
</gene>
<comment type="caution">
    <text evidence="9">The sequence shown here is derived from an EMBL/GenBank/DDBJ whole genome shotgun (WGS) entry which is preliminary data.</text>
</comment>
<dbReference type="PANTHER" id="PTHR11473:SF24">
    <property type="entry name" value="PHENYLALANINE-4-HYDROXYLASE"/>
    <property type="match status" value="1"/>
</dbReference>
<comment type="similarity">
    <text evidence="2">Belongs to the biopterin-dependent aromatic amino acid hydroxylase family.</text>
</comment>
<dbReference type="RefSeq" id="WP_183934305.1">
    <property type="nucleotide sequence ID" value="NZ_JACICF010000002.1"/>
</dbReference>
<reference evidence="9 10" key="1">
    <citation type="submission" date="2020-08" db="EMBL/GenBank/DDBJ databases">
        <title>Genomic Encyclopedia of Type Strains, Phase IV (KMG-IV): sequencing the most valuable type-strain genomes for metagenomic binning, comparative biology and taxonomic classification.</title>
        <authorList>
            <person name="Goeker M."/>
        </authorList>
    </citation>
    <scope>NUCLEOTIDE SEQUENCE [LARGE SCALE GENOMIC DNA]</scope>
    <source>
        <strain evidence="9 10">DSM 24194</strain>
    </source>
</reference>
<keyword evidence="4 9" id="KW-0560">Oxidoreductase</keyword>
<dbReference type="Gene3D" id="1.10.800.10">
    <property type="entry name" value="Aromatic amino acid hydroxylase"/>
    <property type="match status" value="1"/>
</dbReference>
<evidence type="ECO:0000256" key="2">
    <source>
        <dbReference type="ARBA" id="ARBA00009712"/>
    </source>
</evidence>
<keyword evidence="10" id="KW-1185">Reference proteome</keyword>
<dbReference type="EMBL" id="JACICF010000002">
    <property type="protein sequence ID" value="MBB3764955.1"/>
    <property type="molecule type" value="Genomic_DNA"/>
</dbReference>
<dbReference type="PRINTS" id="PR00372">
    <property type="entry name" value="FYWHYDRXLASE"/>
</dbReference>
<dbReference type="InterPro" id="IPR018301">
    <property type="entry name" value="ArAA_hydroxylase_Fe/CU_BS"/>
</dbReference>
<evidence type="ECO:0000313" key="9">
    <source>
        <dbReference type="EMBL" id="MBB3764955.1"/>
    </source>
</evidence>
<dbReference type="InterPro" id="IPR001273">
    <property type="entry name" value="ArAA_hydroxylase"/>
</dbReference>
<dbReference type="SUPFAM" id="SSF56534">
    <property type="entry name" value="Aromatic aminoacid monoxygenases, catalytic and oligomerization domains"/>
    <property type="match status" value="1"/>
</dbReference>
<feature type="binding site" evidence="7">
    <location>
        <position position="174"/>
    </location>
    <ligand>
        <name>Fe cation</name>
        <dbReference type="ChEBI" id="CHEBI:24875"/>
    </ligand>
</feature>
<protein>
    <submittedName>
        <fullName evidence="9">Phenylalanine-4-hydroxylase</fullName>
        <ecNumber evidence="9">1.14.16.1</ecNumber>
    </submittedName>
</protein>
<evidence type="ECO:0000313" key="10">
    <source>
        <dbReference type="Proteomes" id="UP000578569"/>
    </source>
</evidence>
<sequence>MFQPRIQAGDPPDWRAFVVPEQWGQFSAADHDTWNRLYSRQVELLDGRIVSPFMDGLRRLDLKPAAIPRLKTLSLRLKALTGWQLVSVEGIVPDAAFFAMLADRVFPIGNFIRDGAQLDYLEEPDCFHDIFGHVPLLAYQPMARLMEALGHLGVAACAAGQGETISRIYWHSVEFGLAAERGETRILGAGLASSFSEARAALEAEVPRPRFTVADAAATPYRNDCFQPLYFVADSLESVTARLEDLSASELLALGEAEAGRYGPANGEAQ</sequence>
<dbReference type="EC" id="1.14.16.1" evidence="9"/>
<dbReference type="AlphaFoldDB" id="A0A839Z5K7"/>